<dbReference type="EMBL" id="KZ613496">
    <property type="protein sequence ID" value="PMD18106.1"/>
    <property type="molecule type" value="Genomic_DNA"/>
</dbReference>
<evidence type="ECO:0000313" key="2">
    <source>
        <dbReference type="Proteomes" id="UP000235672"/>
    </source>
</evidence>
<keyword evidence="2" id="KW-1185">Reference proteome</keyword>
<reference evidence="1 2" key="1">
    <citation type="submission" date="2016-05" db="EMBL/GenBank/DDBJ databases">
        <title>A degradative enzymes factory behind the ericoid mycorrhizal symbiosis.</title>
        <authorList>
            <consortium name="DOE Joint Genome Institute"/>
            <person name="Martino E."/>
            <person name="Morin E."/>
            <person name="Grelet G."/>
            <person name="Kuo A."/>
            <person name="Kohler A."/>
            <person name="Daghino S."/>
            <person name="Barry K."/>
            <person name="Choi C."/>
            <person name="Cichocki N."/>
            <person name="Clum A."/>
            <person name="Copeland A."/>
            <person name="Hainaut M."/>
            <person name="Haridas S."/>
            <person name="Labutti K."/>
            <person name="Lindquist E."/>
            <person name="Lipzen A."/>
            <person name="Khouja H.-R."/>
            <person name="Murat C."/>
            <person name="Ohm R."/>
            <person name="Olson A."/>
            <person name="Spatafora J."/>
            <person name="Veneault-Fourrey C."/>
            <person name="Henrissat B."/>
            <person name="Grigoriev I."/>
            <person name="Martin F."/>
            <person name="Perotto S."/>
        </authorList>
    </citation>
    <scope>NUCLEOTIDE SEQUENCE [LARGE SCALE GENOMIC DNA]</scope>
    <source>
        <strain evidence="1 2">UAMH 7357</strain>
    </source>
</reference>
<dbReference type="Proteomes" id="UP000235672">
    <property type="component" value="Unassembled WGS sequence"/>
</dbReference>
<evidence type="ECO:0000313" key="1">
    <source>
        <dbReference type="EMBL" id="PMD18106.1"/>
    </source>
</evidence>
<protein>
    <submittedName>
        <fullName evidence="1">Uncharacterized protein</fullName>
    </submittedName>
</protein>
<accession>A0A2J6PW19</accession>
<dbReference type="AlphaFoldDB" id="A0A2J6PW19"/>
<name>A0A2J6PW19_9HELO</name>
<gene>
    <name evidence="1" type="ORF">NA56DRAFT_707147</name>
</gene>
<organism evidence="1 2">
    <name type="scientific">Hyaloscypha hepaticicola</name>
    <dbReference type="NCBI Taxonomy" id="2082293"/>
    <lineage>
        <taxon>Eukaryota</taxon>
        <taxon>Fungi</taxon>
        <taxon>Dikarya</taxon>
        <taxon>Ascomycota</taxon>
        <taxon>Pezizomycotina</taxon>
        <taxon>Leotiomycetes</taxon>
        <taxon>Helotiales</taxon>
        <taxon>Hyaloscyphaceae</taxon>
        <taxon>Hyaloscypha</taxon>
    </lineage>
</organism>
<proteinExistence type="predicted"/>
<sequence length="222" mass="24527">MIKVPFIEEELTKGRGIKSISKEGDGPGGGMSDVESCNRSPNLWSRGNPLRIHEILEIPVQVRGWGEVNARELLQYDGHASEIEIAEGVDGVVGWSTSFLGREMWLLREGSIQPCVQKKIQHKTPLLDPNKFVEGPAKKLPWKIESHSSRKDHTVALRCPASLPPKVRPTYCIQNANTLLHQLDFDSGCGSVSRPERFLEPSFAAGTGIPRECVTLPGILQD</sequence>